<evidence type="ECO:0000313" key="1">
    <source>
        <dbReference type="EMBL" id="MPC96463.1"/>
    </source>
</evidence>
<comment type="caution">
    <text evidence="1">The sequence shown here is derived from an EMBL/GenBank/DDBJ whole genome shotgun (WGS) entry which is preliminary data.</text>
</comment>
<dbReference type="Proteomes" id="UP000324222">
    <property type="component" value="Unassembled WGS sequence"/>
</dbReference>
<dbReference type="EMBL" id="VSRR010106068">
    <property type="protein sequence ID" value="MPC96463.1"/>
    <property type="molecule type" value="Genomic_DNA"/>
</dbReference>
<keyword evidence="2" id="KW-1185">Reference proteome</keyword>
<evidence type="ECO:0000313" key="2">
    <source>
        <dbReference type="Proteomes" id="UP000324222"/>
    </source>
</evidence>
<sequence length="69" mass="7446">MLCDSPARPPAGRKLSLSCNRASARLLWRYAAQGTSGRRVNALTFCKTSPVSASHRRSFVSHPATAQTS</sequence>
<dbReference type="AlphaFoldDB" id="A0A5B7JPV1"/>
<name>A0A5B7JPV1_PORTR</name>
<gene>
    <name evidence="1" type="ORF">E2C01_091724</name>
</gene>
<organism evidence="1 2">
    <name type="scientific">Portunus trituberculatus</name>
    <name type="common">Swimming crab</name>
    <name type="synonym">Neptunus trituberculatus</name>
    <dbReference type="NCBI Taxonomy" id="210409"/>
    <lineage>
        <taxon>Eukaryota</taxon>
        <taxon>Metazoa</taxon>
        <taxon>Ecdysozoa</taxon>
        <taxon>Arthropoda</taxon>
        <taxon>Crustacea</taxon>
        <taxon>Multicrustacea</taxon>
        <taxon>Malacostraca</taxon>
        <taxon>Eumalacostraca</taxon>
        <taxon>Eucarida</taxon>
        <taxon>Decapoda</taxon>
        <taxon>Pleocyemata</taxon>
        <taxon>Brachyura</taxon>
        <taxon>Eubrachyura</taxon>
        <taxon>Portunoidea</taxon>
        <taxon>Portunidae</taxon>
        <taxon>Portuninae</taxon>
        <taxon>Portunus</taxon>
    </lineage>
</organism>
<protein>
    <submittedName>
        <fullName evidence="1">Uncharacterized protein</fullName>
    </submittedName>
</protein>
<reference evidence="1 2" key="1">
    <citation type="submission" date="2019-05" db="EMBL/GenBank/DDBJ databases">
        <title>Another draft genome of Portunus trituberculatus and its Hox gene families provides insights of decapod evolution.</title>
        <authorList>
            <person name="Jeong J.-H."/>
            <person name="Song I."/>
            <person name="Kim S."/>
            <person name="Choi T."/>
            <person name="Kim D."/>
            <person name="Ryu S."/>
            <person name="Kim W."/>
        </authorList>
    </citation>
    <scope>NUCLEOTIDE SEQUENCE [LARGE SCALE GENOMIC DNA]</scope>
    <source>
        <tissue evidence="1">Muscle</tissue>
    </source>
</reference>
<proteinExistence type="predicted"/>
<accession>A0A5B7JPV1</accession>